<feature type="domain" description="HTH LytTR-type" evidence="2">
    <location>
        <begin position="142"/>
        <end position="246"/>
    </location>
</feature>
<dbReference type="PANTHER" id="PTHR37299">
    <property type="entry name" value="TRANSCRIPTIONAL REGULATOR-RELATED"/>
    <property type="match status" value="1"/>
</dbReference>
<dbReference type="SMART" id="SM00448">
    <property type="entry name" value="REC"/>
    <property type="match status" value="1"/>
</dbReference>
<protein>
    <submittedName>
        <fullName evidence="3">Two-component transcriptional response regulator, LuxR family</fullName>
    </submittedName>
</protein>
<dbReference type="SMART" id="SM00850">
    <property type="entry name" value="LytTR"/>
    <property type="match status" value="1"/>
</dbReference>
<evidence type="ECO:0000313" key="3">
    <source>
        <dbReference type="EMBL" id="VAW98021.1"/>
    </source>
</evidence>
<accession>A0A3B1A1T4</accession>
<feature type="domain" description="Response regulatory" evidence="1">
    <location>
        <begin position="5"/>
        <end position="119"/>
    </location>
</feature>
<dbReference type="Pfam" id="PF00072">
    <property type="entry name" value="Response_reg"/>
    <property type="match status" value="1"/>
</dbReference>
<evidence type="ECO:0000259" key="1">
    <source>
        <dbReference type="PROSITE" id="PS50110"/>
    </source>
</evidence>
<dbReference type="SUPFAM" id="SSF52172">
    <property type="entry name" value="CheY-like"/>
    <property type="match status" value="1"/>
</dbReference>
<dbReference type="GO" id="GO:0003677">
    <property type="term" value="F:DNA binding"/>
    <property type="evidence" value="ECO:0007669"/>
    <property type="project" value="InterPro"/>
</dbReference>
<proteinExistence type="predicted"/>
<gene>
    <name evidence="3" type="ORF">MNBD_GAMMA21-740</name>
</gene>
<dbReference type="PROSITE" id="PS50930">
    <property type="entry name" value="HTH_LYTTR"/>
    <property type="match status" value="1"/>
</dbReference>
<name>A0A3B1A1T4_9ZZZZ</name>
<sequence length="247" mass="28024">MSMMKILVIDDEPLARERLKQIITELALGECVAEGSNGEQAVVMSQQHAPDVVLLDIRMPGMDGIEAAQHIMKLDEPPAIIFTTAYDEYALSAFDTHAVDYLLKPIRKERLQDALESAKRLTKAQLEKLNLADQATQRRQHISARLGDELRLIDVNDILYLFAEHKYVTVRYTQGTVLIEESLRSLEEEFDDVFLRVHRNALVARKSIAALDKLKDGGHKVKLLGVEDTLEVSRRHLPTVRKIMKSM</sequence>
<dbReference type="InterPro" id="IPR011006">
    <property type="entry name" value="CheY-like_superfamily"/>
</dbReference>
<dbReference type="PANTHER" id="PTHR37299:SF1">
    <property type="entry name" value="STAGE 0 SPORULATION PROTEIN A HOMOLOG"/>
    <property type="match status" value="1"/>
</dbReference>
<dbReference type="PROSITE" id="PS50110">
    <property type="entry name" value="RESPONSE_REGULATORY"/>
    <property type="match status" value="1"/>
</dbReference>
<reference evidence="3" key="1">
    <citation type="submission" date="2018-06" db="EMBL/GenBank/DDBJ databases">
        <authorList>
            <person name="Zhirakovskaya E."/>
        </authorList>
    </citation>
    <scope>NUCLEOTIDE SEQUENCE</scope>
</reference>
<dbReference type="InterPro" id="IPR007492">
    <property type="entry name" value="LytTR_DNA-bd_dom"/>
</dbReference>
<dbReference type="InterPro" id="IPR001789">
    <property type="entry name" value="Sig_transdc_resp-reg_receiver"/>
</dbReference>
<dbReference type="GO" id="GO:0000156">
    <property type="term" value="F:phosphorelay response regulator activity"/>
    <property type="evidence" value="ECO:0007669"/>
    <property type="project" value="InterPro"/>
</dbReference>
<dbReference type="InterPro" id="IPR046947">
    <property type="entry name" value="LytR-like"/>
</dbReference>
<dbReference type="Gene3D" id="2.40.50.1020">
    <property type="entry name" value="LytTr DNA-binding domain"/>
    <property type="match status" value="1"/>
</dbReference>
<dbReference type="Pfam" id="PF04397">
    <property type="entry name" value="LytTR"/>
    <property type="match status" value="1"/>
</dbReference>
<dbReference type="AlphaFoldDB" id="A0A3B1A1T4"/>
<dbReference type="Gene3D" id="3.40.50.2300">
    <property type="match status" value="1"/>
</dbReference>
<evidence type="ECO:0000259" key="2">
    <source>
        <dbReference type="PROSITE" id="PS50930"/>
    </source>
</evidence>
<dbReference type="EMBL" id="UOFR01000056">
    <property type="protein sequence ID" value="VAW98021.1"/>
    <property type="molecule type" value="Genomic_DNA"/>
</dbReference>
<organism evidence="3">
    <name type="scientific">hydrothermal vent metagenome</name>
    <dbReference type="NCBI Taxonomy" id="652676"/>
    <lineage>
        <taxon>unclassified sequences</taxon>
        <taxon>metagenomes</taxon>
        <taxon>ecological metagenomes</taxon>
    </lineage>
</organism>